<name>A0A1G6VXN4_9ACTN</name>
<keyword evidence="1" id="KW-0046">Antibiotic resistance</keyword>
<dbReference type="EMBL" id="LT629688">
    <property type="protein sequence ID" value="SDD57555.1"/>
    <property type="molecule type" value="Genomic_DNA"/>
</dbReference>
<keyword evidence="3" id="KW-1185">Reference proteome</keyword>
<dbReference type="SUPFAM" id="SSF54593">
    <property type="entry name" value="Glyoxalase/Bleomycin resistance protein/Dihydroxybiphenyl dioxygenase"/>
    <property type="match status" value="1"/>
</dbReference>
<proteinExistence type="predicted"/>
<dbReference type="STRING" id="675864.SAMN04489747_1267"/>
<evidence type="ECO:0000256" key="1">
    <source>
        <dbReference type="ARBA" id="ARBA00023251"/>
    </source>
</evidence>
<dbReference type="Gene3D" id="3.10.180.10">
    <property type="entry name" value="2,3-Dihydroxybiphenyl 1,2-Dioxygenase, domain 1"/>
    <property type="match status" value="1"/>
</dbReference>
<protein>
    <recommendedName>
        <fullName evidence="4">Glyoxalase-like domain-containing protein</fullName>
    </recommendedName>
</protein>
<reference evidence="2 3" key="1">
    <citation type="submission" date="2016-10" db="EMBL/GenBank/DDBJ databases">
        <authorList>
            <person name="de Groot N.N."/>
        </authorList>
    </citation>
    <scope>NUCLEOTIDE SEQUENCE [LARGE SCALE GENOMIC DNA]</scope>
    <source>
        <strain evidence="2 3">MON 2.2</strain>
    </source>
</reference>
<dbReference type="Proteomes" id="UP000198546">
    <property type="component" value="Chromosome i"/>
</dbReference>
<gene>
    <name evidence="2" type="ORF">SAMN04489747_1267</name>
</gene>
<dbReference type="AlphaFoldDB" id="A0A1G6VXN4"/>
<sequence length="122" mass="13265">MVGMGAAVPVLRIFEEMLARDFYLGWLGFTEVFAHRFAPGLPLYLRVRRDDLLLDLSGHHGDGTPGTAVWVPVADLRALQGELLAEPFRGLRPGIEADSPGGPTMEVLDPFGSTLRFCQTAG</sequence>
<dbReference type="InterPro" id="IPR029068">
    <property type="entry name" value="Glyas_Bleomycin-R_OHBP_Dase"/>
</dbReference>
<accession>A0A1G6VXN4</accession>
<dbReference type="GO" id="GO:0046677">
    <property type="term" value="P:response to antibiotic"/>
    <property type="evidence" value="ECO:0007669"/>
    <property type="project" value="UniProtKB-KW"/>
</dbReference>
<dbReference type="InterPro" id="IPR000335">
    <property type="entry name" value="Bleomycin-R"/>
</dbReference>
<organism evidence="2 3">
    <name type="scientific">Auraticoccus monumenti</name>
    <dbReference type="NCBI Taxonomy" id="675864"/>
    <lineage>
        <taxon>Bacteria</taxon>
        <taxon>Bacillati</taxon>
        <taxon>Actinomycetota</taxon>
        <taxon>Actinomycetes</taxon>
        <taxon>Propionibacteriales</taxon>
        <taxon>Propionibacteriaceae</taxon>
        <taxon>Auraticoccus</taxon>
    </lineage>
</organism>
<evidence type="ECO:0000313" key="3">
    <source>
        <dbReference type="Proteomes" id="UP000198546"/>
    </source>
</evidence>
<evidence type="ECO:0000313" key="2">
    <source>
        <dbReference type="EMBL" id="SDD57555.1"/>
    </source>
</evidence>
<dbReference type="Pfam" id="PF19581">
    <property type="entry name" value="Glyoxalase_7"/>
    <property type="match status" value="1"/>
</dbReference>
<evidence type="ECO:0008006" key="4">
    <source>
        <dbReference type="Google" id="ProtNLM"/>
    </source>
</evidence>